<dbReference type="Proteomes" id="UP000694865">
    <property type="component" value="Unplaced"/>
</dbReference>
<sequence>MEKPKAGCFVSRFVGIVIIVTVALLITGAVLIAYYVPQCDEVEPAERSVGLPPEPDIPEESLEPFYGRLPDTLLPVHYNLYIKTYLDDEDGPDLQYTFSGTVEILINCLKSTDVITLHAHESVTVISATLTPEDGGDPTDDIDIQREYEFAFVHFNLQSSMIEGHNYVLYVTYTGSLKQSPPVGYYYSDYVVNGTNRRLASTQLGLTYARRAFPCFDEPDMKATFDVAMEYRNTRLALCNMPIISTTETSDGWEKTTFERTPTMSTYLIAFIVADYVNVTDYTKRGTPVSVWGSKEHMDILQYSLDMATKQLQIFEEILDVPYDLPKLDHIAIPKFYFGGMENWGIIMYRDSRITYDSASDPPSKMQNVNSLVSHETAHMWFGDLVTCQWWNHTWLNEGITSFVEYIGTHRTEPDWQVFEQVFQWSDLYKAFGADSTGDSHPVIYPVGTEEEVLNIFDTISYQKGASLAHMMAGFLSKDTLNDGFTSYLKEHNHDNVVSDDLFAALTEADKGGSNLNVKLIMDTWTLQMGYPVVTVWRDANTATILHTDQHHFLLDPDDEPSSKYGDLGYKWYVPITYTHGSEQEFKSPILKWQNRGPASIVLDGANDNDWILLNINQTGSYRVNYQNDDWDRLANQLKEDHLVIPVRSRTALIADSFTISHGHQLDQVIAWKITEYMQMELEYNPWRALTDHIGTTKRMLKRTTGYGNYERYVRRQITPMYNELGWDFSSDEYLPYMNRINAINTACDHGNLHCIDESLRQYHSWMNTSDNTIRDDTKYTVYCTAIRYGGEREWEFAMEMYESQITPATEKSILQSAMACTRITWLVSRYIEYSDTEGWISEGIDNARRNSPVGYSIAWSYIEDNFADLLERDGNSSYSIVWGFSEDMNTQRDKNELTMFGVAYADMPTAAASGFYDALHQVDLNIAWMERNYVQLYSWFMEVTKNV</sequence>
<dbReference type="Pfam" id="PF17900">
    <property type="entry name" value="Peptidase_M1_N"/>
    <property type="match status" value="1"/>
</dbReference>
<evidence type="ECO:0000256" key="5">
    <source>
        <dbReference type="ARBA" id="ARBA00022833"/>
    </source>
</evidence>
<dbReference type="InterPro" id="IPR045357">
    <property type="entry name" value="Aminopeptidase_N-like_N"/>
</dbReference>
<dbReference type="InterPro" id="IPR042097">
    <property type="entry name" value="Aminopeptidase_N-like_N_sf"/>
</dbReference>
<dbReference type="InterPro" id="IPR014782">
    <property type="entry name" value="Peptidase_M1_dom"/>
</dbReference>
<comment type="similarity">
    <text evidence="1 7">Belongs to the peptidase M1 family.</text>
</comment>
<dbReference type="GeneID" id="102805479"/>
<keyword evidence="6 7" id="KW-0482">Metalloprotease</keyword>
<evidence type="ECO:0000256" key="6">
    <source>
        <dbReference type="ARBA" id="ARBA00023049"/>
    </source>
</evidence>
<feature type="transmembrane region" description="Helical" evidence="7">
    <location>
        <begin position="12"/>
        <end position="36"/>
    </location>
</feature>
<gene>
    <name evidence="12" type="primary">LOC102805479</name>
</gene>
<dbReference type="CDD" id="cd09601">
    <property type="entry name" value="M1_APN-Q_like"/>
    <property type="match status" value="1"/>
</dbReference>
<evidence type="ECO:0000313" key="11">
    <source>
        <dbReference type="Proteomes" id="UP000694865"/>
    </source>
</evidence>
<dbReference type="Gene3D" id="2.60.40.1730">
    <property type="entry name" value="tricorn interacting facor f3 domain"/>
    <property type="match status" value="1"/>
</dbReference>
<evidence type="ECO:0000256" key="3">
    <source>
        <dbReference type="ARBA" id="ARBA00022723"/>
    </source>
</evidence>
<keyword evidence="5 7" id="KW-0862">Zinc</keyword>
<dbReference type="InterPro" id="IPR034016">
    <property type="entry name" value="M1_APN-typ"/>
</dbReference>
<dbReference type="Gene3D" id="1.25.50.20">
    <property type="match status" value="1"/>
</dbReference>
<evidence type="ECO:0000259" key="10">
    <source>
        <dbReference type="Pfam" id="PF17900"/>
    </source>
</evidence>
<dbReference type="EC" id="3.4.11.-" evidence="7"/>
<dbReference type="Gene3D" id="1.10.390.10">
    <property type="entry name" value="Neutral Protease Domain 2"/>
    <property type="match status" value="1"/>
</dbReference>
<evidence type="ECO:0000256" key="1">
    <source>
        <dbReference type="ARBA" id="ARBA00010136"/>
    </source>
</evidence>
<dbReference type="InterPro" id="IPR050344">
    <property type="entry name" value="Peptidase_M1_aminopeptidases"/>
</dbReference>
<proteinExistence type="inferred from homology"/>
<dbReference type="RefSeq" id="XP_006821005.1">
    <property type="nucleotide sequence ID" value="XM_006820942.1"/>
</dbReference>
<evidence type="ECO:0000256" key="4">
    <source>
        <dbReference type="ARBA" id="ARBA00022801"/>
    </source>
</evidence>
<keyword evidence="11" id="KW-1185">Reference proteome</keyword>
<keyword evidence="7" id="KW-0031">Aminopeptidase</keyword>
<feature type="domain" description="ERAP1-like C-terminal" evidence="9">
    <location>
        <begin position="611"/>
        <end position="902"/>
    </location>
</feature>
<reference evidence="12" key="1">
    <citation type="submission" date="2025-08" db="UniProtKB">
        <authorList>
            <consortium name="RefSeq"/>
        </authorList>
    </citation>
    <scope>IDENTIFICATION</scope>
    <source>
        <tissue evidence="12">Testes</tissue>
    </source>
</reference>
<comment type="cofactor">
    <cofactor evidence="7">
        <name>Zn(2+)</name>
        <dbReference type="ChEBI" id="CHEBI:29105"/>
    </cofactor>
    <text evidence="7">Binds 1 zinc ion per subunit.</text>
</comment>
<keyword evidence="2 7" id="KW-0645">Protease</keyword>
<dbReference type="SUPFAM" id="SSF63737">
    <property type="entry name" value="Leukotriene A4 hydrolase N-terminal domain"/>
    <property type="match status" value="1"/>
</dbReference>
<dbReference type="InterPro" id="IPR001930">
    <property type="entry name" value="Peptidase_M1"/>
</dbReference>
<dbReference type="InterPro" id="IPR024571">
    <property type="entry name" value="ERAP1-like_C_dom"/>
</dbReference>
<keyword evidence="4 7" id="KW-0378">Hydrolase</keyword>
<organism evidence="11 12">
    <name type="scientific">Saccoglossus kowalevskii</name>
    <name type="common">Acorn worm</name>
    <dbReference type="NCBI Taxonomy" id="10224"/>
    <lineage>
        <taxon>Eukaryota</taxon>
        <taxon>Metazoa</taxon>
        <taxon>Hemichordata</taxon>
        <taxon>Enteropneusta</taxon>
        <taxon>Harrimaniidae</taxon>
        <taxon>Saccoglossus</taxon>
    </lineage>
</organism>
<name>A0ABM0MLW4_SACKO</name>
<evidence type="ECO:0000256" key="7">
    <source>
        <dbReference type="RuleBase" id="RU364040"/>
    </source>
</evidence>
<keyword evidence="3 7" id="KW-0479">Metal-binding</keyword>
<keyword evidence="7" id="KW-0472">Membrane</keyword>
<dbReference type="PANTHER" id="PTHR11533">
    <property type="entry name" value="PROTEASE M1 ZINC METALLOPROTEASE"/>
    <property type="match status" value="1"/>
</dbReference>
<keyword evidence="7" id="KW-0812">Transmembrane</keyword>
<accession>A0ABM0MLW4</accession>
<dbReference type="SUPFAM" id="SSF55486">
    <property type="entry name" value="Metalloproteases ('zincins'), catalytic domain"/>
    <property type="match status" value="1"/>
</dbReference>
<dbReference type="Gene3D" id="2.60.40.1910">
    <property type="match status" value="1"/>
</dbReference>
<dbReference type="PRINTS" id="PR00756">
    <property type="entry name" value="ALADIPTASE"/>
</dbReference>
<evidence type="ECO:0000259" key="9">
    <source>
        <dbReference type="Pfam" id="PF11838"/>
    </source>
</evidence>
<keyword evidence="7" id="KW-1133">Transmembrane helix</keyword>
<evidence type="ECO:0000256" key="2">
    <source>
        <dbReference type="ARBA" id="ARBA00022670"/>
    </source>
</evidence>
<evidence type="ECO:0000259" key="8">
    <source>
        <dbReference type="Pfam" id="PF01433"/>
    </source>
</evidence>
<dbReference type="Pfam" id="PF11838">
    <property type="entry name" value="ERAP1_C"/>
    <property type="match status" value="1"/>
</dbReference>
<dbReference type="InterPro" id="IPR027268">
    <property type="entry name" value="Peptidase_M4/M1_CTD_sf"/>
</dbReference>
<feature type="domain" description="Aminopeptidase N-like N-terminal" evidence="10">
    <location>
        <begin position="75"/>
        <end position="268"/>
    </location>
</feature>
<dbReference type="Pfam" id="PF01433">
    <property type="entry name" value="Peptidase_M1"/>
    <property type="match status" value="1"/>
</dbReference>
<evidence type="ECO:0000313" key="12">
    <source>
        <dbReference type="RefSeq" id="XP_006821005.1"/>
    </source>
</evidence>
<dbReference type="PANTHER" id="PTHR11533:SF301">
    <property type="entry name" value="AMINOPEPTIDASE"/>
    <property type="match status" value="1"/>
</dbReference>
<protein>
    <recommendedName>
        <fullName evidence="7">Aminopeptidase</fullName>
        <ecNumber evidence="7">3.4.11.-</ecNumber>
    </recommendedName>
</protein>
<feature type="domain" description="Peptidase M1 membrane alanine aminopeptidase" evidence="8">
    <location>
        <begin position="303"/>
        <end position="525"/>
    </location>
</feature>